<dbReference type="Proteomes" id="UP000789759">
    <property type="component" value="Unassembled WGS sequence"/>
</dbReference>
<reference evidence="1" key="1">
    <citation type="submission" date="2021-06" db="EMBL/GenBank/DDBJ databases">
        <authorList>
            <person name="Kallberg Y."/>
            <person name="Tangrot J."/>
            <person name="Rosling A."/>
        </authorList>
    </citation>
    <scope>NUCLEOTIDE SEQUENCE</scope>
    <source>
        <strain evidence="1">FL966</strain>
    </source>
</reference>
<dbReference type="EMBL" id="CAJVQA010009733">
    <property type="protein sequence ID" value="CAG8689079.1"/>
    <property type="molecule type" value="Genomic_DNA"/>
</dbReference>
<keyword evidence="2" id="KW-1185">Reference proteome</keyword>
<accession>A0A9N9HLV4</accession>
<comment type="caution">
    <text evidence="1">The sequence shown here is derived from an EMBL/GenBank/DDBJ whole genome shotgun (WGS) entry which is preliminary data.</text>
</comment>
<protein>
    <submittedName>
        <fullName evidence="1">4833_t:CDS:1</fullName>
    </submittedName>
</protein>
<dbReference type="AlphaFoldDB" id="A0A9N9HLV4"/>
<evidence type="ECO:0000313" key="2">
    <source>
        <dbReference type="Proteomes" id="UP000789759"/>
    </source>
</evidence>
<name>A0A9N9HLV4_9GLOM</name>
<gene>
    <name evidence="1" type="ORF">CPELLU_LOCUS11190</name>
</gene>
<organism evidence="1 2">
    <name type="scientific">Cetraspora pellucida</name>
    <dbReference type="NCBI Taxonomy" id="1433469"/>
    <lineage>
        <taxon>Eukaryota</taxon>
        <taxon>Fungi</taxon>
        <taxon>Fungi incertae sedis</taxon>
        <taxon>Mucoromycota</taxon>
        <taxon>Glomeromycotina</taxon>
        <taxon>Glomeromycetes</taxon>
        <taxon>Diversisporales</taxon>
        <taxon>Gigasporaceae</taxon>
        <taxon>Cetraspora</taxon>
    </lineage>
</organism>
<feature type="non-terminal residue" evidence="1">
    <location>
        <position position="49"/>
    </location>
</feature>
<sequence>SNRLSADSEQNVKVPRESTYDAEMCRILVNCLAKVLASSFLRPDDKETG</sequence>
<proteinExistence type="predicted"/>
<evidence type="ECO:0000313" key="1">
    <source>
        <dbReference type="EMBL" id="CAG8689079.1"/>
    </source>
</evidence>